<dbReference type="Gene3D" id="3.40.50.300">
    <property type="entry name" value="P-loop containing nucleotide triphosphate hydrolases"/>
    <property type="match status" value="1"/>
</dbReference>
<feature type="domain" description="VLIG-type G" evidence="3">
    <location>
        <begin position="572"/>
        <end position="815"/>
    </location>
</feature>
<reference evidence="4" key="1">
    <citation type="submission" date="2021-06" db="EMBL/GenBank/DDBJ databases">
        <authorList>
            <person name="Kallberg Y."/>
            <person name="Tangrot J."/>
            <person name="Rosling A."/>
        </authorList>
    </citation>
    <scope>NUCLEOTIDE SEQUENCE</scope>
    <source>
        <strain evidence="4">87-6 pot B 2015</strain>
    </source>
</reference>
<name>A0A9N9F5D3_FUNMO</name>
<dbReference type="InterPro" id="IPR030383">
    <property type="entry name" value="G_VLIG_dom"/>
</dbReference>
<dbReference type="Proteomes" id="UP000789375">
    <property type="component" value="Unassembled WGS sequence"/>
</dbReference>
<keyword evidence="5" id="KW-1185">Reference proteome</keyword>
<feature type="coiled-coil region" evidence="2">
    <location>
        <begin position="914"/>
        <end position="941"/>
    </location>
</feature>
<sequence length="1517" mass="176316">MVDNKVIKIHRQWYPILGETISLIEPYHYVKLSKIFPPPKLSASKKYETVTEALPYIRQKVKMWGVDVLRAEIIKTLIEEEDDVSDEEFSDVESMDEDQDFRQKNKLSRFDCIASLLASSECTVAQDIFRTLSQFPIAFPLVIPELVDADTFKVMLPLLIGPVIKWETKPGTIIENHLFSDPFKMIVAVRIGANSPGKSTILNQLMTSDSMFSSSCEPRAEYGIPHMVSGSVEFTWLTQETCGVGLWNDVFENYYKEGAKEIVLLANLHGDALDYPNQIRFLKQFPSSFLVFLMPGYTDEQVDYFENIIGINKVVYCWVNHKKKKYAIDTKLLMKDQTLKKVRLMFKEALDFTSSFNANRLKLRDTLHFAEGIELPESQLLIKFVEERTCRHIKLKVMQLQRKQSYNGLQIWQDNVDLQGLIFLYIDILNLPLGKRMRALTHLEREVSRLSMIESSEARNKAVLKREELRKSSLVNRNQESEESIRREIAKIWAEVDNMSLGMEHFFRELGRIYSIFSVHYKWHDIVVKVPKLYAELLISGHTIELLDGDAGDISEAWFSAICNCICKKFPKLRIFVISILGLQSSGKSTLLNALFACRFAVSVGRCTRGLFMRLLFLEKNLSDQLGVDAFVLIDTEGLGAPEKMDDPESEKKDRILATFAMGVSNLTILNVLGESTRDLTEILQIAIVTMARLEKAEMAPDILMVQHVSERNVAKLSEPEEKFRIALQEALKVAEEQDIEMGIFNTKCLHILDERIKKGQLLKQFRPFKNGATAYAPPSEQYHEDVVNLYESILADCKNSRRKIEFSEWNSLIQGYWRAVSLENFAVHFKNIKEIYEFIDLGKRITKVKEAISRAFLKHEEKIMQEIRSKLQNWSPDDRANENLRLRDECLKLIESGLEDVLNCDNNSNCEECKKANKERVELEEYLREKDNEKSETETKQTIDNYIKLNRQSVSDKLTRMLSAIIIRKGLSSESLDIINRHLEDIIRNMPSRGFPDHERKRKIEEIWNALRSNILSKDKATPVERLIDDEVEYYYNLLPNDLHKKYKNGTFPKLSNCKAYKFLSLKIFSQYLEEKDVNDLQGKLDNLADLIFKDRTSQHFYPGIVNDLKKVIEMTIINFQKTRSTFYPDFKWNIHLYALLKFKPKMKKFQDGWEKENSPLGILDQKKEEYLKIIDTRLQYGHSLVSEGHIVGDYLLRVIHKKAMKAGNSERVRAVNDIAWMTNSETVRLKYFEEIAEQVQKGDKKAAIHHFSIPEYSIKNWFIRTVNSIKNGNPEQKFKETFNSEFERVLQEIRNCKNFEEIKVYVNKYMTQVDKVDYKLDLKHTLIKDGSIKLFQRTIEEELENKGNGRYSNPEPFQNPSDDKSIMKRLGCTEACHWCGALCWGSRDHHENSDSTKVHHTSHQPNGLSGTKDRYTRELSAMPCHKMTDDWHVWYHGKVDGTTWGDAKARDFSDWKFEAHCNQIFNDLMCWFFEKLHHDLAAKWDCNPAPYDEMRDHGCLSLNYDSIISTIRTKI</sequence>
<dbReference type="EMBL" id="CAJVPP010000783">
    <property type="protein sequence ID" value="CAG8511674.1"/>
    <property type="molecule type" value="Genomic_DNA"/>
</dbReference>
<comment type="similarity">
    <text evidence="1">Belongs to the TRAFAC class dynamin-like GTPase superfamily. Very large inducible GTPase (VLIG) family.</text>
</comment>
<keyword evidence="2" id="KW-0175">Coiled coil</keyword>
<dbReference type="InterPro" id="IPR052986">
    <property type="entry name" value="VLIG_GTPase"/>
</dbReference>
<dbReference type="SUPFAM" id="SSF52540">
    <property type="entry name" value="P-loop containing nucleoside triphosphate hydrolases"/>
    <property type="match status" value="1"/>
</dbReference>
<evidence type="ECO:0000256" key="1">
    <source>
        <dbReference type="ARBA" id="ARBA00006828"/>
    </source>
</evidence>
<organism evidence="4 5">
    <name type="scientific">Funneliformis mosseae</name>
    <name type="common">Endomycorrhizal fungus</name>
    <name type="synonym">Glomus mosseae</name>
    <dbReference type="NCBI Taxonomy" id="27381"/>
    <lineage>
        <taxon>Eukaryota</taxon>
        <taxon>Fungi</taxon>
        <taxon>Fungi incertae sedis</taxon>
        <taxon>Mucoromycota</taxon>
        <taxon>Glomeromycotina</taxon>
        <taxon>Glomeromycetes</taxon>
        <taxon>Glomerales</taxon>
        <taxon>Glomeraceae</taxon>
        <taxon>Funneliformis</taxon>
    </lineage>
</organism>
<gene>
    <name evidence="4" type="ORF">FMOSSE_LOCUS4570</name>
</gene>
<dbReference type="InterPro" id="IPR027417">
    <property type="entry name" value="P-loop_NTPase"/>
</dbReference>
<dbReference type="PANTHER" id="PTHR14819:SF25">
    <property type="entry name" value="CHROMOSOME UNDETERMINED SCAFFOLD_52, WHOLE GENOME SHOTGUN SEQUENCE"/>
    <property type="match status" value="1"/>
</dbReference>
<evidence type="ECO:0000256" key="2">
    <source>
        <dbReference type="SAM" id="Coils"/>
    </source>
</evidence>
<evidence type="ECO:0000313" key="5">
    <source>
        <dbReference type="Proteomes" id="UP000789375"/>
    </source>
</evidence>
<protein>
    <submittedName>
        <fullName evidence="4">14108_t:CDS:1</fullName>
    </submittedName>
</protein>
<evidence type="ECO:0000259" key="3">
    <source>
        <dbReference type="PROSITE" id="PS51717"/>
    </source>
</evidence>
<dbReference type="PROSITE" id="PS51717">
    <property type="entry name" value="G_VLIG"/>
    <property type="match status" value="1"/>
</dbReference>
<dbReference type="GO" id="GO:0005525">
    <property type="term" value="F:GTP binding"/>
    <property type="evidence" value="ECO:0007669"/>
    <property type="project" value="InterPro"/>
</dbReference>
<dbReference type="Pfam" id="PF25683">
    <property type="entry name" value="URGCP_GTPase"/>
    <property type="match status" value="1"/>
</dbReference>
<proteinExistence type="inferred from homology"/>
<dbReference type="Pfam" id="PF25496">
    <property type="entry name" value="URGCP"/>
    <property type="match status" value="1"/>
</dbReference>
<dbReference type="PANTHER" id="PTHR14819">
    <property type="entry name" value="GTP-BINDING"/>
    <property type="match status" value="1"/>
</dbReference>
<comment type="caution">
    <text evidence="4">The sequence shown here is derived from an EMBL/GenBank/DDBJ whole genome shotgun (WGS) entry which is preliminary data.</text>
</comment>
<dbReference type="InterPro" id="IPR057365">
    <property type="entry name" value="URGCP"/>
</dbReference>
<evidence type="ECO:0000313" key="4">
    <source>
        <dbReference type="EMBL" id="CAG8511674.1"/>
    </source>
</evidence>
<accession>A0A9N9F5D3</accession>